<dbReference type="InParanoid" id="B4D0Y5"/>
<name>B4D0Y5_9BACT</name>
<dbReference type="InterPro" id="IPR042099">
    <property type="entry name" value="ANL_N_sf"/>
</dbReference>
<dbReference type="InterPro" id="IPR000873">
    <property type="entry name" value="AMP-dep_synth/lig_dom"/>
</dbReference>
<dbReference type="InterPro" id="IPR053158">
    <property type="entry name" value="CapK_Type1_Caps_Biosynth"/>
</dbReference>
<dbReference type="Gene3D" id="3.40.50.12780">
    <property type="entry name" value="N-terminal domain of ligase-like"/>
    <property type="match status" value="1"/>
</dbReference>
<sequence>MAESQMMAALYQLEESQWWSPEQLQESQFDQLRLLCAHAEKEIPFYRQRFQQAGVGDFARLTLDDWRRLPILSRSDFQGREELISTQHIPAPYQVTGSIATSGSTAQPIRVSTTNLTQFLWNAFTLREHQWHYLDFSKKLSSIRYLNQREAGYPHGMALGNWGPPATLLYHTGPCSILDSKSTTVLQQWEWLTREKPAYLVTYPSILTELIKHSAHSHQQPPEFSEIRLFGETVDAELRDLCRETWGVRLTDTYSANETGPIANQCPEEPHYHVQSENLFVEILDDQNRPCAPGKIGRVVITTLHNFATPLIRYAIGDYAELGPPCSCGRGLPVLKRILGRVRNILTLPNGEKRWPVLGWGKLSRIAPIVQHQLIQKSLQKIEARLVVREKVAATQEEEIKHVIRKSLGEDFEIVLSYPESIERSPTGKFEDFKSEI</sequence>
<evidence type="ECO:0000313" key="3">
    <source>
        <dbReference type="Proteomes" id="UP000005824"/>
    </source>
</evidence>
<proteinExistence type="predicted"/>
<dbReference type="eggNOG" id="COG1541">
    <property type="taxonomic scope" value="Bacteria"/>
</dbReference>
<dbReference type="Pfam" id="PF00501">
    <property type="entry name" value="AMP-binding"/>
    <property type="match status" value="1"/>
</dbReference>
<comment type="caution">
    <text evidence="2">The sequence shown here is derived from an EMBL/GenBank/DDBJ whole genome shotgun (WGS) entry which is preliminary data.</text>
</comment>
<evidence type="ECO:0000259" key="1">
    <source>
        <dbReference type="Pfam" id="PF00501"/>
    </source>
</evidence>
<accession>B4D0Y5</accession>
<feature type="domain" description="AMP-dependent synthetase/ligase" evidence="1">
    <location>
        <begin position="88"/>
        <end position="303"/>
    </location>
</feature>
<reference evidence="2 3" key="1">
    <citation type="journal article" date="2011" name="J. Bacteriol.">
        <title>Genome sequence of Chthoniobacter flavus Ellin428, an aerobic heterotrophic soil bacterium.</title>
        <authorList>
            <person name="Kant R."/>
            <person name="van Passel M.W."/>
            <person name="Palva A."/>
            <person name="Lucas S."/>
            <person name="Lapidus A."/>
            <person name="Glavina Del Rio T."/>
            <person name="Dalin E."/>
            <person name="Tice H."/>
            <person name="Bruce D."/>
            <person name="Goodwin L."/>
            <person name="Pitluck S."/>
            <person name="Larimer F.W."/>
            <person name="Land M.L."/>
            <person name="Hauser L."/>
            <person name="Sangwan P."/>
            <person name="de Vos W.M."/>
            <person name="Janssen P.H."/>
            <person name="Smidt H."/>
        </authorList>
    </citation>
    <scope>NUCLEOTIDE SEQUENCE [LARGE SCALE GENOMIC DNA]</scope>
    <source>
        <strain evidence="2 3">Ellin428</strain>
    </source>
</reference>
<dbReference type="Proteomes" id="UP000005824">
    <property type="component" value="Unassembled WGS sequence"/>
</dbReference>
<dbReference type="AlphaFoldDB" id="B4D0Y5"/>
<protein>
    <recommendedName>
        <fullName evidence="1">AMP-dependent synthetase/ligase domain-containing protein</fullName>
    </recommendedName>
</protein>
<dbReference type="STRING" id="497964.CfE428DRAFT_2586"/>
<keyword evidence="3" id="KW-1185">Reference proteome</keyword>
<dbReference type="RefSeq" id="WP_006979911.1">
    <property type="nucleotide sequence ID" value="NZ_ABVL01000006.1"/>
</dbReference>
<dbReference type="PANTHER" id="PTHR36932">
    <property type="entry name" value="CAPSULAR POLYSACCHARIDE BIOSYNTHESIS PROTEIN"/>
    <property type="match status" value="1"/>
</dbReference>
<dbReference type="EMBL" id="ABVL01000006">
    <property type="protein sequence ID" value="EDY19997.1"/>
    <property type="molecule type" value="Genomic_DNA"/>
</dbReference>
<evidence type="ECO:0000313" key="2">
    <source>
        <dbReference type="EMBL" id="EDY19997.1"/>
    </source>
</evidence>
<dbReference type="SUPFAM" id="SSF56801">
    <property type="entry name" value="Acetyl-CoA synthetase-like"/>
    <property type="match status" value="1"/>
</dbReference>
<organism evidence="2 3">
    <name type="scientific">Chthoniobacter flavus Ellin428</name>
    <dbReference type="NCBI Taxonomy" id="497964"/>
    <lineage>
        <taxon>Bacteria</taxon>
        <taxon>Pseudomonadati</taxon>
        <taxon>Verrucomicrobiota</taxon>
        <taxon>Spartobacteria</taxon>
        <taxon>Chthoniobacterales</taxon>
        <taxon>Chthoniobacteraceae</taxon>
        <taxon>Chthoniobacter</taxon>
    </lineage>
</organism>
<gene>
    <name evidence="2" type="ORF">CfE428DRAFT_2586</name>
</gene>
<dbReference type="PANTHER" id="PTHR36932:SF1">
    <property type="entry name" value="CAPSULAR POLYSACCHARIDE BIOSYNTHESIS PROTEIN"/>
    <property type="match status" value="1"/>
</dbReference>